<comment type="caution">
    <text evidence="2">The sequence shown here is derived from an EMBL/GenBank/DDBJ whole genome shotgun (WGS) entry which is preliminary data.</text>
</comment>
<feature type="compositionally biased region" description="Polar residues" evidence="1">
    <location>
        <begin position="88"/>
        <end position="115"/>
    </location>
</feature>
<dbReference type="Proteomes" id="UP000053958">
    <property type="component" value="Unassembled WGS sequence"/>
</dbReference>
<gene>
    <name evidence="2" type="ORF">T310_0783</name>
</gene>
<feature type="region of interest" description="Disordered" evidence="1">
    <location>
        <begin position="85"/>
        <end position="115"/>
    </location>
</feature>
<dbReference type="AlphaFoldDB" id="A0A0F4Z3W6"/>
<proteinExistence type="predicted"/>
<sequence length="207" mass="22206">MMPFPSTDDGDMATSSSSSSSSSSFSSSSSVPWDDCGGGFPSSSLVASPAFGPELPAGSLSAIKASDYPGDPRWDYPVSVSGGGSWPLSPSMSQRNDCPSSSTTGTERVSRQPKSQLFTPFGHMRLQKRAGIKERVDMMVVELQEVYRVGVVLGIFEEDSTLQNHMVMVRKRFRAVARGEAQKGKGYMSSGDAEDEEDEDDSYSGVE</sequence>
<evidence type="ECO:0000313" key="3">
    <source>
        <dbReference type="Proteomes" id="UP000053958"/>
    </source>
</evidence>
<dbReference type="RefSeq" id="XP_013331804.1">
    <property type="nucleotide sequence ID" value="XM_013476350.1"/>
</dbReference>
<feature type="compositionally biased region" description="Acidic residues" evidence="1">
    <location>
        <begin position="192"/>
        <end position="207"/>
    </location>
</feature>
<feature type="region of interest" description="Disordered" evidence="1">
    <location>
        <begin position="1"/>
        <end position="33"/>
    </location>
</feature>
<accession>A0A0F4Z3W6</accession>
<dbReference type="GeneID" id="25312837"/>
<dbReference type="EMBL" id="LASV01000033">
    <property type="protein sequence ID" value="KKA25192.1"/>
    <property type="molecule type" value="Genomic_DNA"/>
</dbReference>
<name>A0A0F4Z3W6_RASE3</name>
<protein>
    <submittedName>
        <fullName evidence="2">Uncharacterized protein</fullName>
    </submittedName>
</protein>
<evidence type="ECO:0000256" key="1">
    <source>
        <dbReference type="SAM" id="MobiDB-lite"/>
    </source>
</evidence>
<feature type="region of interest" description="Disordered" evidence="1">
    <location>
        <begin position="179"/>
        <end position="207"/>
    </location>
</feature>
<evidence type="ECO:0000313" key="2">
    <source>
        <dbReference type="EMBL" id="KKA25192.1"/>
    </source>
</evidence>
<keyword evidence="3" id="KW-1185">Reference proteome</keyword>
<reference evidence="2 3" key="1">
    <citation type="submission" date="2015-04" db="EMBL/GenBank/DDBJ databases">
        <authorList>
            <person name="Heijne W.H."/>
            <person name="Fedorova N.D."/>
            <person name="Nierman W.C."/>
            <person name="Vollebregt A.W."/>
            <person name="Zhao Z."/>
            <person name="Wu L."/>
            <person name="Kumar M."/>
            <person name="Stam H."/>
            <person name="van den Berg M.A."/>
            <person name="Pel H.J."/>
        </authorList>
    </citation>
    <scope>NUCLEOTIDE SEQUENCE [LARGE SCALE GENOMIC DNA]</scope>
    <source>
        <strain evidence="2 3">CBS 393.64</strain>
    </source>
</reference>
<organism evidence="2 3">
    <name type="scientific">Rasamsonia emersonii (strain ATCC 16479 / CBS 393.64 / IMI 116815)</name>
    <dbReference type="NCBI Taxonomy" id="1408163"/>
    <lineage>
        <taxon>Eukaryota</taxon>
        <taxon>Fungi</taxon>
        <taxon>Dikarya</taxon>
        <taxon>Ascomycota</taxon>
        <taxon>Pezizomycotina</taxon>
        <taxon>Eurotiomycetes</taxon>
        <taxon>Eurotiomycetidae</taxon>
        <taxon>Eurotiales</taxon>
        <taxon>Trichocomaceae</taxon>
        <taxon>Rasamsonia</taxon>
    </lineage>
</organism>
<feature type="compositionally biased region" description="Low complexity" evidence="1">
    <location>
        <begin position="15"/>
        <end position="30"/>
    </location>
</feature>
<dbReference type="OrthoDB" id="4526886at2759"/>